<dbReference type="InterPro" id="IPR036052">
    <property type="entry name" value="TrpB-like_PALP_sf"/>
</dbReference>
<organism evidence="5">
    <name type="scientific">Caldiarchaeum subterraneum</name>
    <dbReference type="NCBI Taxonomy" id="311458"/>
    <lineage>
        <taxon>Archaea</taxon>
        <taxon>Nitrososphaerota</taxon>
        <taxon>Candidatus Caldarchaeales</taxon>
        <taxon>Candidatus Caldarchaeaceae</taxon>
        <taxon>Candidatus Caldarchaeum</taxon>
    </lineage>
</organism>
<sequence length="372" mass="40238">MDEEVICYFCGAAVKPFREHRCPSCGGPAVVKYSNEFTVSAIKRDVSTMWRYVDFLPPSMRRNIVSLGEGNTPLVKTSTPNIYVKLEYMNPSGSFKDRGSAGLLTSLRNIMPDAAGICEDSSGNAGASLAAYSAAVGLPCVVFGSENMVPEKALQITAYGAELKVVKGSREQVAAAAVEEAINRGYVYVGHAWNPYFVEGMKTAAYEIAEQTAWNPPEEIYLPVSAGTLLIGLIEGFIDMVEAGVVEKVPKIVAVQPEANPPLYVAYKKAMPPEDITSVSLADALTVKNPPRLWQMIDLLRDVKGDVEIVSEDEIVKAYRQLGWLGVFAEPSSAVAYAAVRRKLDEIVASGKSVLVIVTGHGHKSVELMKLV</sequence>
<dbReference type="NCBIfam" id="NF005035">
    <property type="entry name" value="PRK06450.1"/>
    <property type="match status" value="1"/>
</dbReference>
<dbReference type="EMBL" id="DRXS01000085">
    <property type="protein sequence ID" value="HHR40497.1"/>
    <property type="molecule type" value="Genomic_DNA"/>
</dbReference>
<keyword evidence="2" id="KW-0663">Pyridoxal phosphate</keyword>
<dbReference type="SUPFAM" id="SSF53686">
    <property type="entry name" value="Tryptophan synthase beta subunit-like PLP-dependent enzymes"/>
    <property type="match status" value="1"/>
</dbReference>
<reference evidence="5" key="1">
    <citation type="journal article" date="2020" name="mSystems">
        <title>Genome- and Community-Level Interaction Insights into Carbon Utilization and Element Cycling Functions of Hydrothermarchaeota in Hydrothermal Sediment.</title>
        <authorList>
            <person name="Zhou Z."/>
            <person name="Liu Y."/>
            <person name="Xu W."/>
            <person name="Pan J."/>
            <person name="Luo Z.H."/>
            <person name="Li M."/>
        </authorList>
    </citation>
    <scope>NUCLEOTIDE SEQUENCE [LARGE SCALE GENOMIC DNA]</scope>
    <source>
        <strain evidence="5">SpSt-1084</strain>
    </source>
</reference>
<comment type="caution">
    <text evidence="5">The sequence shown here is derived from an EMBL/GenBank/DDBJ whole genome shotgun (WGS) entry which is preliminary data.</text>
</comment>
<comment type="cofactor">
    <cofactor evidence="1">
        <name>pyridoxal 5'-phosphate</name>
        <dbReference type="ChEBI" id="CHEBI:597326"/>
    </cofactor>
</comment>
<dbReference type="GO" id="GO:0006565">
    <property type="term" value="P:L-serine catabolic process"/>
    <property type="evidence" value="ECO:0007669"/>
    <property type="project" value="TreeGrafter"/>
</dbReference>
<evidence type="ECO:0000256" key="2">
    <source>
        <dbReference type="ARBA" id="ARBA00022898"/>
    </source>
</evidence>
<dbReference type="Gene3D" id="3.40.50.1100">
    <property type="match status" value="2"/>
</dbReference>
<gene>
    <name evidence="5" type="ORF">ENM42_01570</name>
</gene>
<dbReference type="Pfam" id="PF00291">
    <property type="entry name" value="PALP"/>
    <property type="match status" value="1"/>
</dbReference>
<dbReference type="GO" id="GO:0006567">
    <property type="term" value="P:L-threonine catabolic process"/>
    <property type="evidence" value="ECO:0007669"/>
    <property type="project" value="TreeGrafter"/>
</dbReference>
<keyword evidence="3" id="KW-0456">Lyase</keyword>
<proteinExistence type="predicted"/>
<dbReference type="InterPro" id="IPR050147">
    <property type="entry name" value="Ser/Thr_Dehydratase"/>
</dbReference>
<dbReference type="GO" id="GO:0004794">
    <property type="term" value="F:threonine deaminase activity"/>
    <property type="evidence" value="ECO:0007669"/>
    <property type="project" value="TreeGrafter"/>
</dbReference>
<dbReference type="PANTHER" id="PTHR48078:SF6">
    <property type="entry name" value="L-THREONINE DEHYDRATASE CATABOLIC TDCB"/>
    <property type="match status" value="1"/>
</dbReference>
<dbReference type="GO" id="GO:0003941">
    <property type="term" value="F:L-serine ammonia-lyase activity"/>
    <property type="evidence" value="ECO:0007669"/>
    <property type="project" value="TreeGrafter"/>
</dbReference>
<feature type="domain" description="Tryptophan synthase beta chain-like PALP" evidence="4">
    <location>
        <begin position="65"/>
        <end position="360"/>
    </location>
</feature>
<evidence type="ECO:0000256" key="3">
    <source>
        <dbReference type="ARBA" id="ARBA00023239"/>
    </source>
</evidence>
<dbReference type="InterPro" id="IPR001926">
    <property type="entry name" value="TrpB-like_PALP"/>
</dbReference>
<dbReference type="PANTHER" id="PTHR48078">
    <property type="entry name" value="THREONINE DEHYDRATASE, MITOCHONDRIAL-RELATED"/>
    <property type="match status" value="1"/>
</dbReference>
<name>A0A7C5Y567_CALS0</name>
<dbReference type="GO" id="GO:0009097">
    <property type="term" value="P:isoleucine biosynthetic process"/>
    <property type="evidence" value="ECO:0007669"/>
    <property type="project" value="TreeGrafter"/>
</dbReference>
<protein>
    <submittedName>
        <fullName evidence="5">Pyridoxal-phosphate dependent enzyme</fullName>
    </submittedName>
</protein>
<evidence type="ECO:0000256" key="1">
    <source>
        <dbReference type="ARBA" id="ARBA00001933"/>
    </source>
</evidence>
<dbReference type="AlphaFoldDB" id="A0A7C5Y567"/>
<evidence type="ECO:0000313" key="5">
    <source>
        <dbReference type="EMBL" id="HHR40497.1"/>
    </source>
</evidence>
<evidence type="ECO:0000259" key="4">
    <source>
        <dbReference type="Pfam" id="PF00291"/>
    </source>
</evidence>
<accession>A0A7C5Y567</accession>